<dbReference type="Gene3D" id="3.30.1370.70">
    <property type="entry name" value="Scaffold protein Nfu/NifU, N-terminal domain"/>
    <property type="match status" value="1"/>
</dbReference>
<organism evidence="2 3">
    <name type="scientific">Staphylococcus petrasii</name>
    <dbReference type="NCBI Taxonomy" id="1276936"/>
    <lineage>
        <taxon>Bacteria</taxon>
        <taxon>Bacillati</taxon>
        <taxon>Bacillota</taxon>
        <taxon>Bacilli</taxon>
        <taxon>Bacillales</taxon>
        <taxon>Staphylococcaceae</taxon>
        <taxon>Staphylococcus</taxon>
    </lineage>
</organism>
<dbReference type="Proteomes" id="UP000254047">
    <property type="component" value="Unassembled WGS sequence"/>
</dbReference>
<dbReference type="Pfam" id="PF08712">
    <property type="entry name" value="Nfu_N"/>
    <property type="match status" value="1"/>
</dbReference>
<feature type="domain" description="Scaffold protein Nfu/NifU N-terminal" evidence="1">
    <location>
        <begin position="39"/>
        <end position="118"/>
    </location>
</feature>
<evidence type="ECO:0000313" key="3">
    <source>
        <dbReference type="Proteomes" id="UP000254047"/>
    </source>
</evidence>
<dbReference type="AlphaFoldDB" id="A0A380FZB7"/>
<dbReference type="InterPro" id="IPR036498">
    <property type="entry name" value="Nfu/NifU_N_sf"/>
</dbReference>
<evidence type="ECO:0000313" key="2">
    <source>
        <dbReference type="EMBL" id="SUM44229.1"/>
    </source>
</evidence>
<protein>
    <submittedName>
        <fullName evidence="2">PBS lyase HEAT-like repeat protein</fullName>
    </submittedName>
</protein>
<dbReference type="GO" id="GO:0016829">
    <property type="term" value="F:lyase activity"/>
    <property type="evidence" value="ECO:0007669"/>
    <property type="project" value="UniProtKB-KW"/>
</dbReference>
<evidence type="ECO:0000259" key="1">
    <source>
        <dbReference type="SMART" id="SM00932"/>
    </source>
</evidence>
<reference evidence="2 3" key="1">
    <citation type="submission" date="2018-06" db="EMBL/GenBank/DDBJ databases">
        <authorList>
            <consortium name="Pathogen Informatics"/>
            <person name="Doyle S."/>
        </authorList>
    </citation>
    <scope>NUCLEOTIDE SEQUENCE [LARGE SCALE GENOMIC DNA]</scope>
    <source>
        <strain evidence="2 3">NCTC13830</strain>
    </source>
</reference>
<dbReference type="SMART" id="SM00932">
    <property type="entry name" value="Nfu_N"/>
    <property type="match status" value="1"/>
</dbReference>
<keyword evidence="2" id="KW-0456">Lyase</keyword>
<dbReference type="SUPFAM" id="SSF110836">
    <property type="entry name" value="Hypothetical protein SAV1430"/>
    <property type="match status" value="1"/>
</dbReference>
<proteinExistence type="predicted"/>
<accession>A0A380FZB7</accession>
<gene>
    <name evidence="2" type="primary">cvfC_1</name>
    <name evidence="2" type="ORF">NCTC13830_01628</name>
</gene>
<name>A0A380FZB7_9STAP</name>
<dbReference type="EMBL" id="UHDO01000001">
    <property type="protein sequence ID" value="SUM44229.1"/>
    <property type="molecule type" value="Genomic_DNA"/>
</dbReference>
<sequence>MRNNGSLLQVNDLGTHKVTKSEKILLQSIIGGNHIMQIVSIEETPNHNTMKINLDEKRADNKSNTFTSAKEGQPDFINRLFEIDGVKSIFYVMDFISVDKEENANWNDLLPQIQSAFN</sequence>
<dbReference type="InterPro" id="IPR014824">
    <property type="entry name" value="Nfu/NifU_N"/>
</dbReference>